<sequence length="363" mass="40981">MILGKSNGPSYAGTPNMSASKMEVYLEQAKLRLGFVKSRVFRRIATIVVSFSLILVAIILTARLTNVGEVLPKVLGSFLPKIPTCASQNQSGEQDVWKKAEAKYKGLMSDKFTIAMQTYQRPKELNDTLKAILSEDVPSLHEVVIVWNDLETKPPANFVSKFGVPVRYRVSKHNSLNEKLWPDPDYKTQAILLSDDDVYYHPKDLEFVFQSWRKFGQHRLVGALARCATVDAYGNWAYTFCSSKVEEDIYDMILTNLCFSHISFLDYYSSNTTTMNAIRDYVDEGFNCEDIALNYVQSLLTGDGPLLVQGREKYVNFVPSKGISTKKGHMAARSRCLNDFAKMFQCMPLVDETAHIQKGVLVM</sequence>
<organism evidence="7 8">
    <name type="scientific">Cylindrodendrum hubeiense</name>
    <dbReference type="NCBI Taxonomy" id="595255"/>
    <lineage>
        <taxon>Eukaryota</taxon>
        <taxon>Fungi</taxon>
        <taxon>Dikarya</taxon>
        <taxon>Ascomycota</taxon>
        <taxon>Pezizomycotina</taxon>
        <taxon>Sordariomycetes</taxon>
        <taxon>Hypocreomycetidae</taxon>
        <taxon>Hypocreales</taxon>
        <taxon>Nectriaceae</taxon>
        <taxon>Cylindrodendrum</taxon>
    </lineage>
</organism>
<keyword evidence="4" id="KW-1015">Disulfide bond</keyword>
<keyword evidence="5" id="KW-0812">Transmembrane</keyword>
<evidence type="ECO:0000313" key="8">
    <source>
        <dbReference type="Proteomes" id="UP000722485"/>
    </source>
</evidence>
<name>A0A9P5L634_9HYPO</name>
<dbReference type="OrthoDB" id="1733656at2759"/>
<protein>
    <recommendedName>
        <fullName evidence="6">Glycosyl transferase 64 domain-containing protein</fullName>
    </recommendedName>
</protein>
<evidence type="ECO:0000256" key="3">
    <source>
        <dbReference type="ARBA" id="ARBA00023136"/>
    </source>
</evidence>
<feature type="domain" description="Glycosyl transferase 64" evidence="6">
    <location>
        <begin position="112"/>
        <end position="357"/>
    </location>
</feature>
<dbReference type="PANTHER" id="PTHR48261:SF2">
    <property type="entry name" value="ACETYLGLUCOSAMINYLTRANSFERASE"/>
    <property type="match status" value="1"/>
</dbReference>
<feature type="transmembrane region" description="Helical" evidence="5">
    <location>
        <begin position="40"/>
        <end position="62"/>
    </location>
</feature>
<dbReference type="InterPro" id="IPR015338">
    <property type="entry name" value="GT64_dom"/>
</dbReference>
<evidence type="ECO:0000259" key="6">
    <source>
        <dbReference type="Pfam" id="PF09258"/>
    </source>
</evidence>
<accession>A0A9P5L634</accession>
<keyword evidence="3 5" id="KW-0472">Membrane</keyword>
<dbReference type="InterPro" id="IPR029044">
    <property type="entry name" value="Nucleotide-diphossugar_trans"/>
</dbReference>
<dbReference type="GO" id="GO:0016757">
    <property type="term" value="F:glycosyltransferase activity"/>
    <property type="evidence" value="ECO:0007669"/>
    <property type="project" value="InterPro"/>
</dbReference>
<dbReference type="Gene3D" id="3.90.550.10">
    <property type="entry name" value="Spore Coat Polysaccharide Biosynthesis Protein SpsA, Chain A"/>
    <property type="match status" value="1"/>
</dbReference>
<keyword evidence="5" id="KW-1133">Transmembrane helix</keyword>
<evidence type="ECO:0000256" key="1">
    <source>
        <dbReference type="ARBA" id="ARBA00004370"/>
    </source>
</evidence>
<dbReference type="AlphaFoldDB" id="A0A9P5L634"/>
<dbReference type="Pfam" id="PF09258">
    <property type="entry name" value="Glyco_transf_64"/>
    <property type="match status" value="1"/>
</dbReference>
<evidence type="ECO:0000256" key="5">
    <source>
        <dbReference type="SAM" id="Phobius"/>
    </source>
</evidence>
<gene>
    <name evidence="7" type="ORF">G7Z17_g8936</name>
</gene>
<keyword evidence="8" id="KW-1185">Reference proteome</keyword>
<keyword evidence="2" id="KW-0808">Transferase</keyword>
<evidence type="ECO:0000313" key="7">
    <source>
        <dbReference type="EMBL" id="KAF7545741.1"/>
    </source>
</evidence>
<dbReference type="GO" id="GO:0016020">
    <property type="term" value="C:membrane"/>
    <property type="evidence" value="ECO:0007669"/>
    <property type="project" value="UniProtKB-SubCell"/>
</dbReference>
<dbReference type="InterPro" id="IPR004263">
    <property type="entry name" value="Exostosin"/>
</dbReference>
<dbReference type="SUPFAM" id="SSF53448">
    <property type="entry name" value="Nucleotide-diphospho-sugar transferases"/>
    <property type="match status" value="1"/>
</dbReference>
<proteinExistence type="predicted"/>
<comment type="caution">
    <text evidence="7">The sequence shown here is derived from an EMBL/GenBank/DDBJ whole genome shotgun (WGS) entry which is preliminary data.</text>
</comment>
<comment type="subcellular location">
    <subcellularLocation>
        <location evidence="1">Membrane</location>
    </subcellularLocation>
</comment>
<dbReference type="Proteomes" id="UP000722485">
    <property type="component" value="Unassembled WGS sequence"/>
</dbReference>
<dbReference type="PANTHER" id="PTHR48261">
    <property type="entry name" value="ACETYLGLUCOSAMINYLTRANSFERASE"/>
    <property type="match status" value="1"/>
</dbReference>
<evidence type="ECO:0000256" key="2">
    <source>
        <dbReference type="ARBA" id="ARBA00022679"/>
    </source>
</evidence>
<evidence type="ECO:0000256" key="4">
    <source>
        <dbReference type="ARBA" id="ARBA00023157"/>
    </source>
</evidence>
<reference evidence="7" key="1">
    <citation type="submission" date="2020-03" db="EMBL/GenBank/DDBJ databases">
        <title>Draft Genome Sequence of Cylindrodendrum hubeiense.</title>
        <authorList>
            <person name="Buettner E."/>
            <person name="Kellner H."/>
        </authorList>
    </citation>
    <scope>NUCLEOTIDE SEQUENCE</scope>
    <source>
        <strain evidence="7">IHI 201604</strain>
    </source>
</reference>
<dbReference type="EMBL" id="JAANBB010000240">
    <property type="protein sequence ID" value="KAF7545741.1"/>
    <property type="molecule type" value="Genomic_DNA"/>
</dbReference>